<accession>A0A1G8WDC9</accession>
<keyword evidence="2" id="KW-1185">Reference proteome</keyword>
<proteinExistence type="predicted"/>
<dbReference type="OrthoDB" id="4934044at2"/>
<name>A0A1G8WDC9_9MICC</name>
<sequence length="223" mass="22850">MKRHAAILAALALLTLTAPPAGAQPNIYHTIYSSHGSANVDRTDGCERVEIFLSSSVAAFASQPGPVNKQGLTGVFLRISDVCAGLAAAAAPGGSVLFQADGQSLAPLTIDPRLETASIDAELPGTDGDGNPVTIRVSASWTGVGPLEHSTVNSHELFPGVGNVSATDNNLRRAAVATVSVAAGPYSVSGTDPNAVLERVKSRCVEVARPGVEEFFPCFGFPG</sequence>
<dbReference type="STRING" id="1045773.SAMN05216555_11649"/>
<protein>
    <submittedName>
        <fullName evidence="1">Uncharacterized protein</fullName>
    </submittedName>
</protein>
<dbReference type="AlphaFoldDB" id="A0A1G8WDC9"/>
<dbReference type="RefSeq" id="WP_074590831.1">
    <property type="nucleotide sequence ID" value="NZ_FNEI01000016.1"/>
</dbReference>
<gene>
    <name evidence="1" type="ORF">SAMN05216555_11649</name>
</gene>
<reference evidence="2" key="1">
    <citation type="submission" date="2016-10" db="EMBL/GenBank/DDBJ databases">
        <authorList>
            <person name="Varghese N."/>
            <person name="Submissions S."/>
        </authorList>
    </citation>
    <scope>NUCLEOTIDE SEQUENCE [LARGE SCALE GENOMIC DNA]</scope>
    <source>
        <strain evidence="2">CGMCC 1.10783</strain>
    </source>
</reference>
<dbReference type="Proteomes" id="UP000182130">
    <property type="component" value="Unassembled WGS sequence"/>
</dbReference>
<evidence type="ECO:0000313" key="2">
    <source>
        <dbReference type="Proteomes" id="UP000182130"/>
    </source>
</evidence>
<evidence type="ECO:0000313" key="1">
    <source>
        <dbReference type="EMBL" id="SDJ76329.1"/>
    </source>
</evidence>
<dbReference type="EMBL" id="FNEI01000016">
    <property type="protein sequence ID" value="SDJ76329.1"/>
    <property type="molecule type" value="Genomic_DNA"/>
</dbReference>
<organism evidence="1 2">
    <name type="scientific">Arthrobacter cupressi</name>
    <dbReference type="NCBI Taxonomy" id="1045773"/>
    <lineage>
        <taxon>Bacteria</taxon>
        <taxon>Bacillati</taxon>
        <taxon>Actinomycetota</taxon>
        <taxon>Actinomycetes</taxon>
        <taxon>Micrococcales</taxon>
        <taxon>Micrococcaceae</taxon>
        <taxon>Arthrobacter</taxon>
    </lineage>
</organism>